<evidence type="ECO:0000313" key="13">
    <source>
        <dbReference type="EMBL" id="OAP50044.1"/>
    </source>
</evidence>
<evidence type="ECO:0000256" key="10">
    <source>
        <dbReference type="ARBA" id="ARBA00022989"/>
    </source>
</evidence>
<keyword evidence="10 12" id="KW-1133">Transmembrane helix</keyword>
<comment type="function">
    <text evidence="1 12">Required for the export of heme to the periplasm for the biogenesis of c-type cytochromes.</text>
</comment>
<keyword evidence="14" id="KW-1185">Reference proteome</keyword>
<dbReference type="Pfam" id="PF04995">
    <property type="entry name" value="CcmD"/>
    <property type="match status" value="1"/>
</dbReference>
<keyword evidence="7 12" id="KW-0997">Cell inner membrane</keyword>
<comment type="similarity">
    <text evidence="3 12">Belongs to the CcmD/CycX/HelD family.</text>
</comment>
<dbReference type="GO" id="GO:0005886">
    <property type="term" value="C:plasma membrane"/>
    <property type="evidence" value="ECO:0007669"/>
    <property type="project" value="UniProtKB-SubCell"/>
</dbReference>
<dbReference type="GO" id="GO:0015886">
    <property type="term" value="P:heme transport"/>
    <property type="evidence" value="ECO:0007669"/>
    <property type="project" value="InterPro"/>
</dbReference>
<keyword evidence="11 12" id="KW-0472">Membrane</keyword>
<proteinExistence type="inferred from homology"/>
<keyword evidence="9 12" id="KW-0201">Cytochrome c-type biogenesis</keyword>
<name>A0A178YRF1_SINSA</name>
<feature type="transmembrane region" description="Helical" evidence="12">
    <location>
        <begin position="6"/>
        <end position="27"/>
    </location>
</feature>
<keyword evidence="5 12" id="KW-0813">Transport</keyword>
<dbReference type="STRING" id="36856.ATB98_09545"/>
<comment type="subcellular location">
    <subcellularLocation>
        <location evidence="2 12">Cell inner membrane</location>
        <topology evidence="2 12">Single-pass membrane protein</topology>
    </subcellularLocation>
</comment>
<evidence type="ECO:0000256" key="8">
    <source>
        <dbReference type="ARBA" id="ARBA00022692"/>
    </source>
</evidence>
<keyword evidence="6 12" id="KW-1003">Cell membrane</keyword>
<dbReference type="Proteomes" id="UP000078507">
    <property type="component" value="Unassembled WGS sequence"/>
</dbReference>
<reference evidence="13 14" key="1">
    <citation type="submission" date="2015-11" db="EMBL/GenBank/DDBJ databases">
        <title>Ensifer anhuiense sp. nov., an effective nitrogen fixation bacterium with Glycine soja.</title>
        <authorList>
            <person name="Yan H."/>
            <person name="Chen W."/>
        </authorList>
    </citation>
    <scope>NUCLEOTIDE SEQUENCE [LARGE SCALE GENOMIC DNA]</scope>
    <source>
        <strain evidence="13 14">LMG 7837</strain>
    </source>
</reference>
<evidence type="ECO:0000256" key="1">
    <source>
        <dbReference type="ARBA" id="ARBA00002442"/>
    </source>
</evidence>
<evidence type="ECO:0000256" key="5">
    <source>
        <dbReference type="ARBA" id="ARBA00022448"/>
    </source>
</evidence>
<dbReference type="AlphaFoldDB" id="A0A178YRF1"/>
<evidence type="ECO:0000313" key="14">
    <source>
        <dbReference type="Proteomes" id="UP000078507"/>
    </source>
</evidence>
<comment type="caution">
    <text evidence="13">The sequence shown here is derived from an EMBL/GenBank/DDBJ whole genome shotgun (WGS) entry which is preliminary data.</text>
</comment>
<evidence type="ECO:0000256" key="7">
    <source>
        <dbReference type="ARBA" id="ARBA00022519"/>
    </source>
</evidence>
<keyword evidence="8 12" id="KW-0812">Transmembrane</keyword>
<evidence type="ECO:0000256" key="11">
    <source>
        <dbReference type="ARBA" id="ARBA00023136"/>
    </source>
</evidence>
<evidence type="ECO:0000256" key="6">
    <source>
        <dbReference type="ARBA" id="ARBA00022475"/>
    </source>
</evidence>
<sequence>MSHAAYVIASYLVAALTVAGLVLWVVGDGRARRRELKALEAAGIRRRSAQTAGGDDK</sequence>
<dbReference type="EMBL" id="LNQB01000047">
    <property type="protein sequence ID" value="OAP50044.1"/>
    <property type="molecule type" value="Genomic_DNA"/>
</dbReference>
<organism evidence="13 14">
    <name type="scientific">Sinorhizobium saheli</name>
    <dbReference type="NCBI Taxonomy" id="36856"/>
    <lineage>
        <taxon>Bacteria</taxon>
        <taxon>Pseudomonadati</taxon>
        <taxon>Pseudomonadota</taxon>
        <taxon>Alphaproteobacteria</taxon>
        <taxon>Hyphomicrobiales</taxon>
        <taxon>Rhizobiaceae</taxon>
        <taxon>Sinorhizobium/Ensifer group</taxon>
        <taxon>Sinorhizobium</taxon>
    </lineage>
</organism>
<accession>A0A178YRF1</accession>
<evidence type="ECO:0000256" key="2">
    <source>
        <dbReference type="ARBA" id="ARBA00004377"/>
    </source>
</evidence>
<protein>
    <recommendedName>
        <fullName evidence="4 12">Heme exporter protein D</fullName>
    </recommendedName>
</protein>
<evidence type="ECO:0000256" key="12">
    <source>
        <dbReference type="RuleBase" id="RU363101"/>
    </source>
</evidence>
<evidence type="ECO:0000256" key="4">
    <source>
        <dbReference type="ARBA" id="ARBA00016461"/>
    </source>
</evidence>
<evidence type="ECO:0000256" key="3">
    <source>
        <dbReference type="ARBA" id="ARBA00008741"/>
    </source>
</evidence>
<dbReference type="GO" id="GO:0017004">
    <property type="term" value="P:cytochrome complex assembly"/>
    <property type="evidence" value="ECO:0007669"/>
    <property type="project" value="UniProtKB-KW"/>
</dbReference>
<gene>
    <name evidence="13" type="ORF">ATB98_09545</name>
</gene>
<dbReference type="NCBIfam" id="TIGR03141">
    <property type="entry name" value="cytochro_ccmD"/>
    <property type="match status" value="1"/>
</dbReference>
<evidence type="ECO:0000256" key="9">
    <source>
        <dbReference type="ARBA" id="ARBA00022748"/>
    </source>
</evidence>
<dbReference type="InterPro" id="IPR007078">
    <property type="entry name" value="Haem_export_protD_CcmD"/>
</dbReference>